<proteinExistence type="predicted"/>
<evidence type="ECO:0000313" key="1">
    <source>
        <dbReference type="EMBL" id="GMM54709.1"/>
    </source>
</evidence>
<dbReference type="Gene3D" id="3.40.50.1000">
    <property type="entry name" value="HAD superfamily/HAD-like"/>
    <property type="match status" value="1"/>
</dbReference>
<dbReference type="Proteomes" id="UP001377567">
    <property type="component" value="Unassembled WGS sequence"/>
</dbReference>
<dbReference type="PANTHER" id="PTHR46191:SF2">
    <property type="entry name" value="HALOACID DEHALOGENASE-LIKE HYDROLASE DOMAIN-CONTAINING PROTEIN 3"/>
    <property type="match status" value="1"/>
</dbReference>
<name>A0AAV5RW02_MAUHU</name>
<organism evidence="1 2">
    <name type="scientific">Maudiozyma humilis</name>
    <name type="common">Sour dough yeast</name>
    <name type="synonym">Kazachstania humilis</name>
    <dbReference type="NCBI Taxonomy" id="51915"/>
    <lineage>
        <taxon>Eukaryota</taxon>
        <taxon>Fungi</taxon>
        <taxon>Dikarya</taxon>
        <taxon>Ascomycota</taxon>
        <taxon>Saccharomycotina</taxon>
        <taxon>Saccharomycetes</taxon>
        <taxon>Saccharomycetales</taxon>
        <taxon>Saccharomycetaceae</taxon>
        <taxon>Maudiozyma</taxon>
    </lineage>
</organism>
<dbReference type="PANTHER" id="PTHR46191">
    <property type="match status" value="1"/>
</dbReference>
<dbReference type="Gene3D" id="1.10.150.720">
    <property type="entry name" value="Haloacid dehalogenase-like hydrolase"/>
    <property type="match status" value="1"/>
</dbReference>
<reference evidence="1 2" key="1">
    <citation type="journal article" date="2023" name="Elife">
        <title>Identification of key yeast species and microbe-microbe interactions impacting larval growth of Drosophila in the wild.</title>
        <authorList>
            <person name="Mure A."/>
            <person name="Sugiura Y."/>
            <person name="Maeda R."/>
            <person name="Honda K."/>
            <person name="Sakurai N."/>
            <person name="Takahashi Y."/>
            <person name="Watada M."/>
            <person name="Katoh T."/>
            <person name="Gotoh A."/>
            <person name="Gotoh Y."/>
            <person name="Taniguchi I."/>
            <person name="Nakamura K."/>
            <person name="Hayashi T."/>
            <person name="Katayama T."/>
            <person name="Uemura T."/>
            <person name="Hattori Y."/>
        </authorList>
    </citation>
    <scope>NUCLEOTIDE SEQUENCE [LARGE SCALE GENOMIC DNA]</scope>
    <source>
        <strain evidence="1 2">KH-74</strain>
    </source>
</reference>
<sequence>MEQYSIEARKCGINVPAETLTSRFPGVFKALKEKHPNYGKYSGLTADQWWSTLIKDLFHGTNPSDTLVHNILKRFEGKQAYAVYPDVIQFLQLLKTQHPEIVVGIISNTDPNVYRLLENLGLLDYFQGHTYFSFELEVSKPDVKIFDGVLRDIMKTRPTLFPKGSTIADARQWCWHIGDEMKNDMLGAKNAGWNSVLIDRLNLYEYLNDRTASPKQISEHEISIQKVDQTMSKIWEFCKAKEDSIQLDNTTFVIPNISCFEHFFFE</sequence>
<dbReference type="InterPro" id="IPR044924">
    <property type="entry name" value="HAD-SF_hydro_IA_REG-2-like_cap"/>
</dbReference>
<keyword evidence="2" id="KW-1185">Reference proteome</keyword>
<gene>
    <name evidence="1" type="ORF">DAKH74_013250</name>
</gene>
<dbReference type="InterPro" id="IPR036412">
    <property type="entry name" value="HAD-like_sf"/>
</dbReference>
<evidence type="ECO:0000313" key="2">
    <source>
        <dbReference type="Proteomes" id="UP001377567"/>
    </source>
</evidence>
<dbReference type="Pfam" id="PF00702">
    <property type="entry name" value="Hydrolase"/>
    <property type="match status" value="1"/>
</dbReference>
<comment type="caution">
    <text evidence="1">The sequence shown here is derived from an EMBL/GenBank/DDBJ whole genome shotgun (WGS) entry which is preliminary data.</text>
</comment>
<dbReference type="InterPro" id="IPR023214">
    <property type="entry name" value="HAD_sf"/>
</dbReference>
<protein>
    <submittedName>
        <fullName evidence="1">Dpi35 protein</fullName>
    </submittedName>
</protein>
<dbReference type="InterPro" id="IPR051828">
    <property type="entry name" value="HAD-like_hydrolase_domain"/>
</dbReference>
<dbReference type="AlphaFoldDB" id="A0AAV5RW02"/>
<dbReference type="GO" id="GO:0005634">
    <property type="term" value="C:nucleus"/>
    <property type="evidence" value="ECO:0007669"/>
    <property type="project" value="TreeGrafter"/>
</dbReference>
<dbReference type="SUPFAM" id="SSF56784">
    <property type="entry name" value="HAD-like"/>
    <property type="match status" value="1"/>
</dbReference>
<accession>A0AAV5RW02</accession>
<dbReference type="EMBL" id="BTGD01000003">
    <property type="protein sequence ID" value="GMM54709.1"/>
    <property type="molecule type" value="Genomic_DNA"/>
</dbReference>